<comment type="caution">
    <text evidence="1">The sequence shown here is derived from an EMBL/GenBank/DDBJ whole genome shotgun (WGS) entry which is preliminary data.</text>
</comment>
<protein>
    <submittedName>
        <fullName evidence="1">BgTH12-02516</fullName>
    </submittedName>
</protein>
<accession>A0A9W4D0W5</accession>
<sequence>MRCGTIFRKSSFQPNWKMAI</sequence>
<evidence type="ECO:0000313" key="2">
    <source>
        <dbReference type="Proteomes" id="UP000683417"/>
    </source>
</evidence>
<organism evidence="1 2">
    <name type="scientific">Blumeria graminis f. sp. triticale</name>
    <dbReference type="NCBI Taxonomy" id="1689686"/>
    <lineage>
        <taxon>Eukaryota</taxon>
        <taxon>Fungi</taxon>
        <taxon>Dikarya</taxon>
        <taxon>Ascomycota</taxon>
        <taxon>Pezizomycotina</taxon>
        <taxon>Leotiomycetes</taxon>
        <taxon>Erysiphales</taxon>
        <taxon>Erysiphaceae</taxon>
        <taxon>Blumeria</taxon>
    </lineage>
</organism>
<gene>
    <name evidence="1" type="ORF">BGTH12_LOCUS3636</name>
</gene>
<name>A0A9W4D0W5_BLUGR</name>
<reference evidence="1" key="1">
    <citation type="submission" date="2020-10" db="EMBL/GenBank/DDBJ databases">
        <authorList>
            <person name="Muller C M."/>
        </authorList>
    </citation>
    <scope>NUCLEOTIDE SEQUENCE</scope>
    <source>
        <strain evidence="1">THUN-12</strain>
    </source>
</reference>
<dbReference type="AlphaFoldDB" id="A0A9W4D0W5"/>
<proteinExistence type="predicted"/>
<dbReference type="EMBL" id="CAJHIT010000005">
    <property type="protein sequence ID" value="CAD6502278.1"/>
    <property type="molecule type" value="Genomic_DNA"/>
</dbReference>
<dbReference type="Proteomes" id="UP000683417">
    <property type="component" value="Unassembled WGS sequence"/>
</dbReference>
<evidence type="ECO:0000313" key="1">
    <source>
        <dbReference type="EMBL" id="CAD6502278.1"/>
    </source>
</evidence>